<evidence type="ECO:0000313" key="3">
    <source>
        <dbReference type="EMBL" id="ETS79032.1"/>
    </source>
</evidence>
<evidence type="ECO:0000259" key="2">
    <source>
        <dbReference type="Pfam" id="PF08531"/>
    </source>
</evidence>
<name>W3X0W4_PESFW</name>
<dbReference type="GeneID" id="19273898"/>
<keyword evidence="4" id="KW-1185">Reference proteome</keyword>
<dbReference type="InParanoid" id="W3X0W4"/>
<feature type="chain" id="PRO_5004834178" description="Bacterial alpha-L-rhamnosidase N-terminal domain-containing protein" evidence="1">
    <location>
        <begin position="19"/>
        <end position="381"/>
    </location>
</feature>
<dbReference type="Proteomes" id="UP000030651">
    <property type="component" value="Unassembled WGS sequence"/>
</dbReference>
<sequence length="381" mass="41579">MAPSLFLTILLFISTTLSLSIERYSLRTEGLEHPNGLSTVTPTLSWRLASSSRGETQAAFQVQAASSAEALDIPDLWDTGKVSGGNISVQYAGAAVTSRSIAWWRVRVWSSDDDDDTVSAWSTVTTFEIGLLESSDWSAQWITNTAYNLGTTSLPLFVKTFEVNCSVTQARAYALGLGVQSVHINGNELTDEVLAPGYSNYNKTLIYTTYNISTYLTPGTNSIGVELGRGLWNTQKAIGRRYQKITTAGQPLKLIAQLEYTCADGTSYTVASDDSWRTSIDGPLRESSWYGGEEYDATRELTGWSDPNGNVTDTWDLATITAGPAGQFQGPRYPALKIVEEIQAVNITGPVYGQWIIDFGVNFAGWFALNIDEAEGTRVTM</sequence>
<evidence type="ECO:0000256" key="1">
    <source>
        <dbReference type="SAM" id="SignalP"/>
    </source>
</evidence>
<feature type="signal peptide" evidence="1">
    <location>
        <begin position="1"/>
        <end position="18"/>
    </location>
</feature>
<dbReference type="HOGENOM" id="CLU_020075_0_0_1"/>
<protein>
    <recommendedName>
        <fullName evidence="2">Bacterial alpha-L-rhamnosidase N-terminal domain-containing protein</fullName>
    </recommendedName>
</protein>
<keyword evidence="1" id="KW-0732">Signal</keyword>
<dbReference type="InterPro" id="IPR013783">
    <property type="entry name" value="Ig-like_fold"/>
</dbReference>
<dbReference type="Pfam" id="PF25788">
    <property type="entry name" value="Ig_Rha78A_N"/>
    <property type="match status" value="1"/>
</dbReference>
<dbReference type="PANTHER" id="PTHR33307">
    <property type="entry name" value="ALPHA-RHAMNOSIDASE (EUROFUNG)"/>
    <property type="match status" value="1"/>
</dbReference>
<proteinExistence type="predicted"/>
<dbReference type="OMA" id="WIGMASA"/>
<dbReference type="InterPro" id="IPR013737">
    <property type="entry name" value="Bac_rhamnosid_N"/>
</dbReference>
<dbReference type="eggNOG" id="ENOG502R9IT">
    <property type="taxonomic scope" value="Eukaryota"/>
</dbReference>
<dbReference type="AlphaFoldDB" id="W3X0W4"/>
<reference evidence="4" key="1">
    <citation type="journal article" date="2015" name="BMC Genomics">
        <title>Genomic and transcriptomic analysis of the endophytic fungus Pestalotiopsis fici reveals its lifestyle and high potential for synthesis of natural products.</title>
        <authorList>
            <person name="Wang X."/>
            <person name="Zhang X."/>
            <person name="Liu L."/>
            <person name="Xiang M."/>
            <person name="Wang W."/>
            <person name="Sun X."/>
            <person name="Che Y."/>
            <person name="Guo L."/>
            <person name="Liu G."/>
            <person name="Guo L."/>
            <person name="Wang C."/>
            <person name="Yin W.B."/>
            <person name="Stadler M."/>
            <person name="Zhang X."/>
            <person name="Liu X."/>
        </authorList>
    </citation>
    <scope>NUCLEOTIDE SEQUENCE [LARGE SCALE GENOMIC DNA]</scope>
    <source>
        <strain evidence="4">W106-1 / CGMCC3.15140</strain>
    </source>
</reference>
<feature type="domain" description="Bacterial alpha-L-rhamnosidase N-terminal" evidence="2">
    <location>
        <begin position="167"/>
        <end position="340"/>
    </location>
</feature>
<dbReference type="Gene3D" id="2.60.40.10">
    <property type="entry name" value="Immunoglobulins"/>
    <property type="match status" value="1"/>
</dbReference>
<dbReference type="InterPro" id="IPR016007">
    <property type="entry name" value="Alpha_rhamnosid"/>
</dbReference>
<accession>W3X0W4</accession>
<dbReference type="KEGG" id="pfy:PFICI_08885"/>
<dbReference type="Gene3D" id="2.60.120.260">
    <property type="entry name" value="Galactose-binding domain-like"/>
    <property type="match status" value="2"/>
</dbReference>
<dbReference type="OrthoDB" id="10036721at2759"/>
<organism evidence="3 4">
    <name type="scientific">Pestalotiopsis fici (strain W106-1 / CGMCC3.15140)</name>
    <dbReference type="NCBI Taxonomy" id="1229662"/>
    <lineage>
        <taxon>Eukaryota</taxon>
        <taxon>Fungi</taxon>
        <taxon>Dikarya</taxon>
        <taxon>Ascomycota</taxon>
        <taxon>Pezizomycotina</taxon>
        <taxon>Sordariomycetes</taxon>
        <taxon>Xylariomycetidae</taxon>
        <taxon>Amphisphaeriales</taxon>
        <taxon>Sporocadaceae</taxon>
        <taxon>Pestalotiopsis</taxon>
    </lineage>
</organism>
<dbReference type="EMBL" id="KI912114">
    <property type="protein sequence ID" value="ETS79032.1"/>
    <property type="molecule type" value="Genomic_DNA"/>
</dbReference>
<dbReference type="Pfam" id="PF08531">
    <property type="entry name" value="Bac_rhamnosid_N"/>
    <property type="match status" value="1"/>
</dbReference>
<dbReference type="PANTHER" id="PTHR33307:SF6">
    <property type="entry name" value="ALPHA-RHAMNOSIDASE (EUROFUNG)-RELATED"/>
    <property type="match status" value="1"/>
</dbReference>
<evidence type="ECO:0000313" key="4">
    <source>
        <dbReference type="Proteomes" id="UP000030651"/>
    </source>
</evidence>
<dbReference type="RefSeq" id="XP_007835657.1">
    <property type="nucleotide sequence ID" value="XM_007837466.1"/>
</dbReference>
<gene>
    <name evidence="3" type="ORF">PFICI_08885</name>
</gene>